<dbReference type="OMA" id="RIFWHLE"/>
<comment type="similarity">
    <text evidence="1">Belongs to the UPF0489 family.</text>
</comment>
<reference evidence="2 3" key="1">
    <citation type="journal article" date="2013" name="Nature">
        <title>Insights into bilaterian evolution from three spiralian genomes.</title>
        <authorList>
            <person name="Simakov O."/>
            <person name="Marletaz F."/>
            <person name="Cho S.J."/>
            <person name="Edsinger-Gonzales E."/>
            <person name="Havlak P."/>
            <person name="Hellsten U."/>
            <person name="Kuo D.H."/>
            <person name="Larsson T."/>
            <person name="Lv J."/>
            <person name="Arendt D."/>
            <person name="Savage R."/>
            <person name="Osoegawa K."/>
            <person name="de Jong P."/>
            <person name="Grimwood J."/>
            <person name="Chapman J.A."/>
            <person name="Shapiro H."/>
            <person name="Aerts A."/>
            <person name="Otillar R.P."/>
            <person name="Terry A.Y."/>
            <person name="Boore J.L."/>
            <person name="Grigoriev I.V."/>
            <person name="Lindberg D.R."/>
            <person name="Seaver E.C."/>
            <person name="Weisblat D.A."/>
            <person name="Putnam N.H."/>
            <person name="Rokhsar D.S."/>
        </authorList>
    </citation>
    <scope>NUCLEOTIDE SEQUENCE [LARGE SCALE GENOMIC DNA]</scope>
</reference>
<dbReference type="InterPro" id="IPR024131">
    <property type="entry name" value="UPF0489"/>
</dbReference>
<accession>V3ZU80</accession>
<dbReference type="STRING" id="225164.V3ZU80"/>
<proteinExistence type="inferred from homology"/>
<dbReference type="HOGENOM" id="CLU_046339_0_0_1"/>
<dbReference type="KEGG" id="lgi:LOTGIDRAFT_219799"/>
<dbReference type="RefSeq" id="XP_009061512.1">
    <property type="nucleotide sequence ID" value="XM_009063264.1"/>
</dbReference>
<gene>
    <name evidence="2" type="ORF">LOTGIDRAFT_219799</name>
</gene>
<evidence type="ECO:0000256" key="1">
    <source>
        <dbReference type="ARBA" id="ARBA00007099"/>
    </source>
</evidence>
<keyword evidence="3" id="KW-1185">Reference proteome</keyword>
<name>V3ZU80_LOTGI</name>
<sequence length="383" mass="44418">MAKNCEKVKTVNAYIVEDHHEVVPVIHRAIGSKVLPFQDISLVHFDSHPDLLIPIDMAADQVFIKDDLYRTLSIENWIIPLVYAGHIGDIFWIKPPWAKQIPDSYINFKVGKCKKTGTIRTTCKENYFISELLYSREENLDDIKSVTLTILTLIPESWKNSDQNNSSQNKTHYQATPQFDYLMKKLKEKKFILDIDLDFYSTKNPFKDVYSKTQYELLKQLYTCSPIQNISDQGVECFVKERKQQLDDIKKLLFSDAESFDSSIKQQNNKRAILVKELLEDLESTNKDYDKNLVHEAGCTIDDSELPHHISTTQEIIQLVQITKDLLESLASRPSLITIARSSEDDYCPPDQVDYIEESICMIMEECYVYVNINRLYENETSD</sequence>
<dbReference type="GeneID" id="20246892"/>
<evidence type="ECO:0000313" key="3">
    <source>
        <dbReference type="Proteomes" id="UP000030746"/>
    </source>
</evidence>
<dbReference type="AlphaFoldDB" id="V3ZU80"/>
<dbReference type="PANTHER" id="PTHR13225:SF3">
    <property type="entry name" value="UPF0489 PROTEIN C5ORF22"/>
    <property type="match status" value="1"/>
</dbReference>
<dbReference type="CTD" id="20246892"/>
<organism evidence="2 3">
    <name type="scientific">Lottia gigantea</name>
    <name type="common">Giant owl limpet</name>
    <dbReference type="NCBI Taxonomy" id="225164"/>
    <lineage>
        <taxon>Eukaryota</taxon>
        <taxon>Metazoa</taxon>
        <taxon>Spiralia</taxon>
        <taxon>Lophotrochozoa</taxon>
        <taxon>Mollusca</taxon>
        <taxon>Gastropoda</taxon>
        <taxon>Patellogastropoda</taxon>
        <taxon>Lottioidea</taxon>
        <taxon>Lottiidae</taxon>
        <taxon>Lottia</taxon>
    </lineage>
</organism>
<evidence type="ECO:0000313" key="2">
    <source>
        <dbReference type="EMBL" id="ESO87912.1"/>
    </source>
</evidence>
<dbReference type="Proteomes" id="UP000030746">
    <property type="component" value="Unassembled WGS sequence"/>
</dbReference>
<dbReference type="EMBL" id="KB202823">
    <property type="protein sequence ID" value="ESO87912.1"/>
    <property type="molecule type" value="Genomic_DNA"/>
</dbReference>
<dbReference type="PANTHER" id="PTHR13225">
    <property type="entry name" value="MISEXPRESSION SUPPRESSOR OF RAS 6"/>
    <property type="match status" value="1"/>
</dbReference>
<dbReference type="OrthoDB" id="418142at2759"/>
<dbReference type="Pfam" id="PF12640">
    <property type="entry name" value="UPF0489"/>
    <property type="match status" value="1"/>
</dbReference>
<protein>
    <submittedName>
        <fullName evidence="2">Uncharacterized protein</fullName>
    </submittedName>
</protein>